<keyword evidence="8" id="KW-1185">Reference proteome</keyword>
<feature type="transmembrane region" description="Helical" evidence="5">
    <location>
        <begin position="140"/>
        <end position="160"/>
    </location>
</feature>
<sequence length="427" mass="49078">MTSELLRFKNTGTNLITDHKETKTSFLKVFFMCLVIFESDGLITKLVGFDTVIGAWLFAFSMICFLFLSLLRLAKDKNFCEIKSFYYPLVAFTVFFIVSFISGNFIFVKPMKDWLPSLYVFAPIFVFYFLYFFKYTSKEVIWSFIWVAILISLLLITDRISNLSFLDEYQRRSAFFALDVRRIVLLKNEVIFGFVAVMSLLIIGNRSKKENQALLLIAGLLFLVQAFVMESRMGFLAMGVATITLMCIKGLTKKVFRLYVVGLIAVVFVFPIVFAKQIESLGNMSMHDSESNISIRFETVEHFYHTYIESEGFGIGSMSSNGQINNILNSEEHNNIVDAGAYSSLFQFGPLGLLIWILFTYQCLKTYLMYFKKNEKTDPHSASVFAFLMSFTLSLLPISFFTASWCIAIGGVLLYFMWLFRTEMMNS</sequence>
<evidence type="ECO:0000313" key="8">
    <source>
        <dbReference type="Proteomes" id="UP000198862"/>
    </source>
</evidence>
<keyword evidence="3 5" id="KW-1133">Transmembrane helix</keyword>
<proteinExistence type="predicted"/>
<reference evidence="7 8" key="1">
    <citation type="submission" date="2016-10" db="EMBL/GenBank/DDBJ databases">
        <authorList>
            <person name="de Groot N.N."/>
        </authorList>
    </citation>
    <scope>NUCLEOTIDE SEQUENCE [LARGE SCALE GENOMIC DNA]</scope>
    <source>
        <strain evidence="7 8">DSM 6059</strain>
    </source>
</reference>
<protein>
    <submittedName>
        <fullName evidence="7">O-antigen ligase like membrane protein</fullName>
    </submittedName>
</protein>
<feature type="transmembrane region" description="Helical" evidence="5">
    <location>
        <begin position="385"/>
        <end position="418"/>
    </location>
</feature>
<dbReference type="STRING" id="1123010.SAMN02745724_00551"/>
<dbReference type="Pfam" id="PF04932">
    <property type="entry name" value="Wzy_C"/>
    <property type="match status" value="1"/>
</dbReference>
<organism evidence="7 8">
    <name type="scientific">Pseudoalteromonas denitrificans DSM 6059</name>
    <dbReference type="NCBI Taxonomy" id="1123010"/>
    <lineage>
        <taxon>Bacteria</taxon>
        <taxon>Pseudomonadati</taxon>
        <taxon>Pseudomonadota</taxon>
        <taxon>Gammaproteobacteria</taxon>
        <taxon>Alteromonadales</taxon>
        <taxon>Pseudoalteromonadaceae</taxon>
        <taxon>Pseudoalteromonas</taxon>
    </lineage>
</organism>
<evidence type="ECO:0000259" key="6">
    <source>
        <dbReference type="Pfam" id="PF04932"/>
    </source>
</evidence>
<keyword evidence="2 5" id="KW-0812">Transmembrane</keyword>
<keyword evidence="7" id="KW-0436">Ligase</keyword>
<dbReference type="Proteomes" id="UP000198862">
    <property type="component" value="Unassembled WGS sequence"/>
</dbReference>
<evidence type="ECO:0000256" key="5">
    <source>
        <dbReference type="SAM" id="Phobius"/>
    </source>
</evidence>
<feature type="transmembrane region" description="Helical" evidence="5">
    <location>
        <begin position="53"/>
        <end position="73"/>
    </location>
</feature>
<feature type="transmembrane region" description="Helical" evidence="5">
    <location>
        <begin position="180"/>
        <end position="201"/>
    </location>
</feature>
<dbReference type="AlphaFoldDB" id="A0A1I1F994"/>
<feature type="transmembrane region" description="Helical" evidence="5">
    <location>
        <begin position="29"/>
        <end position="47"/>
    </location>
</feature>
<feature type="transmembrane region" description="Helical" evidence="5">
    <location>
        <begin position="85"/>
        <end position="108"/>
    </location>
</feature>
<accession>A0A1I1F994</accession>
<keyword evidence="4 5" id="KW-0472">Membrane</keyword>
<evidence type="ECO:0000256" key="1">
    <source>
        <dbReference type="ARBA" id="ARBA00004141"/>
    </source>
</evidence>
<feature type="transmembrane region" description="Helical" evidence="5">
    <location>
        <begin position="213"/>
        <end position="229"/>
    </location>
</feature>
<feature type="transmembrane region" description="Helical" evidence="5">
    <location>
        <begin position="114"/>
        <end position="133"/>
    </location>
</feature>
<dbReference type="GO" id="GO:0016874">
    <property type="term" value="F:ligase activity"/>
    <property type="evidence" value="ECO:0007669"/>
    <property type="project" value="UniProtKB-KW"/>
</dbReference>
<dbReference type="GO" id="GO:0016020">
    <property type="term" value="C:membrane"/>
    <property type="evidence" value="ECO:0007669"/>
    <property type="project" value="UniProtKB-SubCell"/>
</dbReference>
<dbReference type="EMBL" id="FOLO01000003">
    <property type="protein sequence ID" value="SFB95917.1"/>
    <property type="molecule type" value="Genomic_DNA"/>
</dbReference>
<name>A0A1I1F994_9GAMM</name>
<evidence type="ECO:0000256" key="2">
    <source>
        <dbReference type="ARBA" id="ARBA00022692"/>
    </source>
</evidence>
<evidence type="ECO:0000313" key="7">
    <source>
        <dbReference type="EMBL" id="SFB95917.1"/>
    </source>
</evidence>
<feature type="transmembrane region" description="Helical" evidence="5">
    <location>
        <begin position="258"/>
        <end position="278"/>
    </location>
</feature>
<feature type="transmembrane region" description="Helical" evidence="5">
    <location>
        <begin position="345"/>
        <end position="364"/>
    </location>
</feature>
<evidence type="ECO:0000256" key="3">
    <source>
        <dbReference type="ARBA" id="ARBA00022989"/>
    </source>
</evidence>
<comment type="subcellular location">
    <subcellularLocation>
        <location evidence="1">Membrane</location>
        <topology evidence="1">Multi-pass membrane protein</topology>
    </subcellularLocation>
</comment>
<gene>
    <name evidence="7" type="ORF">SAMN02745724_00551</name>
</gene>
<feature type="domain" description="O-antigen ligase-related" evidence="6">
    <location>
        <begin position="219"/>
        <end position="357"/>
    </location>
</feature>
<dbReference type="InterPro" id="IPR007016">
    <property type="entry name" value="O-antigen_ligase-rel_domated"/>
</dbReference>
<evidence type="ECO:0000256" key="4">
    <source>
        <dbReference type="ARBA" id="ARBA00023136"/>
    </source>
</evidence>
<feature type="transmembrane region" description="Helical" evidence="5">
    <location>
        <begin position="235"/>
        <end position="251"/>
    </location>
</feature>